<feature type="compositionally biased region" description="Polar residues" evidence="2">
    <location>
        <begin position="174"/>
        <end position="189"/>
    </location>
</feature>
<feature type="compositionally biased region" description="Polar residues" evidence="2">
    <location>
        <begin position="305"/>
        <end position="328"/>
    </location>
</feature>
<sequence>MQYSDVEKLRSKNARFKSIIWEHYRMFKQDLLQLQTDNENIRNQIFEEKQRHTEIVEQYSKKISLLEAELRNIRNYTPKTFQRRKINIHDPKWKLDELEEEGKYLIQEAESIFERAQNPKELLKKAQEKIISSQKKKPVRLDTDDSSSSCSNLFEKYDTLIMSSEEAGRDGEENSNLSNIQQKTNQNENSSKKTDLSQLKKIKKNENQKFVPYNEEKFVSQESNSSNNTSDSYSFRFNFENNANEQKTELDKKKSLQNSENSINKDNEKNRKDEKEEANSNMTKQNEPLYNGNELSEDENEEIFQFSQSDTINKNLNNSSSFSYSPQINKDYDKEDEVSSNQSKENMISKKEESKNEFSQEDKSFEFIKTNSESLSSDKLNKNSKIQTETKSDNNAQTQSEYDYEVSSKEMTNYFKLTNTDEIEPNNNTQKSENENSNEQPNGKDAEEEIENGEKSLEQNKPDNNDDIPQRKIVQKSEKENLDYSYNSSDAEKEDFVVSDIHINSNHLISKNDKNDIIFSNDDINHTSSKIKQNSSVTIDSQTNIKNDSLYSKADISPLHINDSSANDELIFESPNENEVKPNLKINLSPTANSLGGDSLSIGEESSDDGFFGRFNDSDIVGSNYS</sequence>
<feature type="compositionally biased region" description="Basic and acidic residues" evidence="2">
    <location>
        <begin position="452"/>
        <end position="482"/>
    </location>
</feature>
<protein>
    <submittedName>
        <fullName evidence="3">Uncharacterized protein</fullName>
    </submittedName>
</protein>
<organism evidence="3 4">
    <name type="scientific">Tritrichomonas musculus</name>
    <dbReference type="NCBI Taxonomy" id="1915356"/>
    <lineage>
        <taxon>Eukaryota</taxon>
        <taxon>Metamonada</taxon>
        <taxon>Parabasalia</taxon>
        <taxon>Tritrichomonadida</taxon>
        <taxon>Tritrichomonadidae</taxon>
        <taxon>Tritrichomonas</taxon>
    </lineage>
</organism>
<reference evidence="3 4" key="1">
    <citation type="submission" date="2024-04" db="EMBL/GenBank/DDBJ databases">
        <title>Tritrichomonas musculus Genome.</title>
        <authorList>
            <person name="Alves-Ferreira E."/>
            <person name="Grigg M."/>
            <person name="Lorenzi H."/>
            <person name="Galac M."/>
        </authorList>
    </citation>
    <scope>NUCLEOTIDE SEQUENCE [LARGE SCALE GENOMIC DNA]</scope>
    <source>
        <strain evidence="3 4">EAF2021</strain>
    </source>
</reference>
<evidence type="ECO:0000313" key="4">
    <source>
        <dbReference type="Proteomes" id="UP001470230"/>
    </source>
</evidence>
<feature type="compositionally biased region" description="Polar residues" evidence="2">
    <location>
        <begin position="587"/>
        <end position="596"/>
    </location>
</feature>
<proteinExistence type="predicted"/>
<dbReference type="Proteomes" id="UP001470230">
    <property type="component" value="Unassembled WGS sequence"/>
</dbReference>
<name>A0ABR2L9A4_9EUKA</name>
<feature type="compositionally biased region" description="Polar residues" evidence="2">
    <location>
        <begin position="386"/>
        <end position="401"/>
    </location>
</feature>
<keyword evidence="1" id="KW-0175">Coiled coil</keyword>
<feature type="compositionally biased region" description="Low complexity" evidence="2">
    <location>
        <begin position="220"/>
        <end position="234"/>
    </location>
</feature>
<dbReference type="EMBL" id="JAPFFF010000001">
    <property type="protein sequence ID" value="KAK8899939.1"/>
    <property type="molecule type" value="Genomic_DNA"/>
</dbReference>
<keyword evidence="4" id="KW-1185">Reference proteome</keyword>
<feature type="region of interest" description="Disordered" evidence="2">
    <location>
        <begin position="419"/>
        <end position="487"/>
    </location>
</feature>
<gene>
    <name evidence="3" type="ORF">M9Y10_002262</name>
</gene>
<accession>A0ABR2L9A4</accession>
<feature type="region of interest" description="Disordered" evidence="2">
    <location>
        <begin position="587"/>
        <end position="626"/>
    </location>
</feature>
<evidence type="ECO:0000256" key="1">
    <source>
        <dbReference type="SAM" id="Coils"/>
    </source>
</evidence>
<feature type="coiled-coil region" evidence="1">
    <location>
        <begin position="24"/>
        <end position="76"/>
    </location>
</feature>
<evidence type="ECO:0000256" key="2">
    <source>
        <dbReference type="SAM" id="MobiDB-lite"/>
    </source>
</evidence>
<feature type="compositionally biased region" description="Polar residues" evidence="2">
    <location>
        <begin position="419"/>
        <end position="441"/>
    </location>
</feature>
<feature type="compositionally biased region" description="Basic and acidic residues" evidence="2">
    <location>
        <begin position="263"/>
        <end position="278"/>
    </location>
</feature>
<feature type="region of interest" description="Disordered" evidence="2">
    <location>
        <begin position="166"/>
        <end position="407"/>
    </location>
</feature>
<comment type="caution">
    <text evidence="3">The sequence shown here is derived from an EMBL/GenBank/DDBJ whole genome shotgun (WGS) entry which is preliminary data.</text>
</comment>
<evidence type="ECO:0000313" key="3">
    <source>
        <dbReference type="EMBL" id="KAK8899939.1"/>
    </source>
</evidence>
<feature type="compositionally biased region" description="Basic and acidic residues" evidence="2">
    <location>
        <begin position="347"/>
        <end position="366"/>
    </location>
</feature>